<feature type="active site" description="Proton donor" evidence="9">
    <location>
        <position position="100"/>
    </location>
</feature>
<comment type="catalytic activity">
    <reaction evidence="1 9">
        <text>3-dehydroquinate = 3-dehydroshikimate + H2O</text>
        <dbReference type="Rhea" id="RHEA:21096"/>
        <dbReference type="ChEBI" id="CHEBI:15377"/>
        <dbReference type="ChEBI" id="CHEBI:16630"/>
        <dbReference type="ChEBI" id="CHEBI:32364"/>
        <dbReference type="EC" id="4.2.1.10"/>
    </reaction>
</comment>
<evidence type="ECO:0000256" key="4">
    <source>
        <dbReference type="ARBA" id="ARBA00011037"/>
    </source>
</evidence>
<dbReference type="Proteomes" id="UP001607157">
    <property type="component" value="Unassembled WGS sequence"/>
</dbReference>
<dbReference type="InterPro" id="IPR018509">
    <property type="entry name" value="DHquinase_II_CS"/>
</dbReference>
<comment type="similarity">
    <text evidence="4 9">Belongs to the type-II 3-dehydroquinase family.</text>
</comment>
<dbReference type="NCBIfam" id="TIGR01088">
    <property type="entry name" value="aroQ"/>
    <property type="match status" value="1"/>
</dbReference>
<evidence type="ECO:0000256" key="3">
    <source>
        <dbReference type="ARBA" id="ARBA00004902"/>
    </source>
</evidence>
<dbReference type="InterPro" id="IPR001874">
    <property type="entry name" value="DHquinase_II"/>
</dbReference>
<gene>
    <name evidence="9 10" type="primary">aroQ</name>
    <name evidence="10" type="ORF">ACGRVM_02865</name>
</gene>
<feature type="binding site" evidence="9">
    <location>
        <position position="87"/>
    </location>
    <ligand>
        <name>substrate</name>
    </ligand>
</feature>
<dbReference type="NCBIfam" id="NF003804">
    <property type="entry name" value="PRK05395.1-1"/>
    <property type="match status" value="1"/>
</dbReference>
<proteinExistence type="inferred from homology"/>
<feature type="site" description="Transition state stabilizer" evidence="9">
    <location>
        <position position="18"/>
    </location>
</feature>
<dbReference type="Pfam" id="PF01220">
    <property type="entry name" value="DHquinase_II"/>
    <property type="match status" value="1"/>
</dbReference>
<accession>A0ABW7I3S2</accession>
<dbReference type="EMBL" id="JBIHMM010000001">
    <property type="protein sequence ID" value="MFH0252817.1"/>
    <property type="molecule type" value="Genomic_DNA"/>
</dbReference>
<sequence length="147" mass="15504">MTSILILNGPNLNLLGTRQPEVYGHSTLADIEAMCRAHAAARGAEMQFAQSNHEGALIDQIHAAKGVHAGIILNAGAYTHTSIALMDAIASVELPTIELHLSNVHAREDFRHVSYIAKVALGVICGFGAAGYPMAMDALLAHLAQKG</sequence>
<feature type="binding site" evidence="9">
    <location>
        <position position="111"/>
    </location>
    <ligand>
        <name>substrate</name>
    </ligand>
</feature>
<keyword evidence="8 9" id="KW-0456">Lyase</keyword>
<dbReference type="PIRSF" id="PIRSF001399">
    <property type="entry name" value="DHquinase_II"/>
    <property type="match status" value="1"/>
</dbReference>
<evidence type="ECO:0000256" key="6">
    <source>
        <dbReference type="ARBA" id="ARBA00012060"/>
    </source>
</evidence>
<keyword evidence="7 9" id="KW-0057">Aromatic amino acid biosynthesis</keyword>
<keyword evidence="11" id="KW-1185">Reference proteome</keyword>
<comment type="pathway">
    <text evidence="3 9">Metabolic intermediate biosynthesis; chorismate biosynthesis; chorismate from D-erythrose 4-phosphate and phosphoenolpyruvate: step 3/7.</text>
</comment>
<reference evidence="10 11" key="1">
    <citation type="submission" date="2024-10" db="EMBL/GenBank/DDBJ databases">
        <authorList>
            <person name="Yang X.-N."/>
        </authorList>
    </citation>
    <scope>NUCLEOTIDE SEQUENCE [LARGE SCALE GENOMIC DNA]</scope>
    <source>
        <strain evidence="10 11">CAU 1059</strain>
    </source>
</reference>
<dbReference type="GO" id="GO:0003855">
    <property type="term" value="F:3-dehydroquinate dehydratase activity"/>
    <property type="evidence" value="ECO:0007669"/>
    <property type="project" value="UniProtKB-EC"/>
</dbReference>
<protein>
    <recommendedName>
        <fullName evidence="6 9">3-dehydroquinate dehydratase</fullName>
        <shortName evidence="9">3-dehydroquinase</shortName>
        <ecNumber evidence="6 9">4.2.1.10</ecNumber>
    </recommendedName>
    <alternativeName>
        <fullName evidence="9">Type II DHQase</fullName>
    </alternativeName>
</protein>
<evidence type="ECO:0000256" key="2">
    <source>
        <dbReference type="ARBA" id="ARBA00003924"/>
    </source>
</evidence>
<dbReference type="CDD" id="cd00466">
    <property type="entry name" value="DHQase_II"/>
    <property type="match status" value="1"/>
</dbReference>
<dbReference type="EC" id="4.2.1.10" evidence="6 9"/>
<organism evidence="10 11">
    <name type="scientific">Roseovarius aquimarinus</name>
    <dbReference type="NCBI Taxonomy" id="1229156"/>
    <lineage>
        <taxon>Bacteria</taxon>
        <taxon>Pseudomonadati</taxon>
        <taxon>Pseudomonadota</taxon>
        <taxon>Alphaproteobacteria</taxon>
        <taxon>Rhodobacterales</taxon>
        <taxon>Roseobacteraceae</taxon>
        <taxon>Roseovarius</taxon>
    </lineage>
</organism>
<feature type="binding site" evidence="9">
    <location>
        <begin position="101"/>
        <end position="102"/>
    </location>
    <ligand>
        <name>substrate</name>
    </ligand>
</feature>
<evidence type="ECO:0000256" key="9">
    <source>
        <dbReference type="HAMAP-Rule" id="MF_00169"/>
    </source>
</evidence>
<dbReference type="Gene3D" id="3.40.50.9100">
    <property type="entry name" value="Dehydroquinase, class II"/>
    <property type="match status" value="1"/>
</dbReference>
<evidence type="ECO:0000256" key="1">
    <source>
        <dbReference type="ARBA" id="ARBA00001864"/>
    </source>
</evidence>
<evidence type="ECO:0000256" key="8">
    <source>
        <dbReference type="ARBA" id="ARBA00023239"/>
    </source>
</evidence>
<evidence type="ECO:0000313" key="10">
    <source>
        <dbReference type="EMBL" id="MFH0252817.1"/>
    </source>
</evidence>
<comment type="subunit">
    <text evidence="5 9">Homododecamer.</text>
</comment>
<dbReference type="PROSITE" id="PS01029">
    <property type="entry name" value="DEHYDROQUINASE_II"/>
    <property type="match status" value="1"/>
</dbReference>
<comment type="caution">
    <text evidence="10">The sequence shown here is derived from an EMBL/GenBank/DDBJ whole genome shotgun (WGS) entry which is preliminary data.</text>
</comment>
<dbReference type="NCBIfam" id="NF003807">
    <property type="entry name" value="PRK05395.1-4"/>
    <property type="match status" value="1"/>
</dbReference>
<keyword evidence="9" id="KW-0028">Amino-acid biosynthesis</keyword>
<feature type="binding site" evidence="9">
    <location>
        <position position="80"/>
    </location>
    <ligand>
        <name>substrate</name>
    </ligand>
</feature>
<dbReference type="PANTHER" id="PTHR21272:SF3">
    <property type="entry name" value="CATABOLIC 3-DEHYDROQUINASE"/>
    <property type="match status" value="1"/>
</dbReference>
<dbReference type="NCBIfam" id="NF003805">
    <property type="entry name" value="PRK05395.1-2"/>
    <property type="match status" value="1"/>
</dbReference>
<feature type="active site" description="Proton acceptor" evidence="9">
    <location>
        <position position="23"/>
    </location>
</feature>
<dbReference type="InterPro" id="IPR036441">
    <property type="entry name" value="DHquinase_II_sf"/>
</dbReference>
<evidence type="ECO:0000256" key="5">
    <source>
        <dbReference type="ARBA" id="ARBA00011193"/>
    </source>
</evidence>
<dbReference type="SUPFAM" id="SSF52304">
    <property type="entry name" value="Type II 3-dehydroquinate dehydratase"/>
    <property type="match status" value="1"/>
</dbReference>
<name>A0ABW7I3S2_9RHOB</name>
<feature type="binding site" evidence="9">
    <location>
        <position position="74"/>
    </location>
    <ligand>
        <name>substrate</name>
    </ligand>
</feature>
<evidence type="ECO:0000256" key="7">
    <source>
        <dbReference type="ARBA" id="ARBA00023141"/>
    </source>
</evidence>
<dbReference type="HAMAP" id="MF_00169">
    <property type="entry name" value="AroQ"/>
    <property type="match status" value="1"/>
</dbReference>
<dbReference type="PANTHER" id="PTHR21272">
    <property type="entry name" value="CATABOLIC 3-DEHYDROQUINASE"/>
    <property type="match status" value="1"/>
</dbReference>
<comment type="function">
    <text evidence="2 9">Catalyzes a trans-dehydration via an enolate intermediate.</text>
</comment>
<dbReference type="RefSeq" id="WP_377168892.1">
    <property type="nucleotide sequence ID" value="NZ_JBHTJC010000001.1"/>
</dbReference>
<dbReference type="NCBIfam" id="NF003806">
    <property type="entry name" value="PRK05395.1-3"/>
    <property type="match status" value="1"/>
</dbReference>
<evidence type="ECO:0000313" key="11">
    <source>
        <dbReference type="Proteomes" id="UP001607157"/>
    </source>
</evidence>